<evidence type="ECO:0000313" key="2">
    <source>
        <dbReference type="Proteomes" id="UP000250744"/>
    </source>
</evidence>
<gene>
    <name evidence="1" type="ORF">DN062_17850</name>
</gene>
<accession>A0A364NHX3</accession>
<comment type="caution">
    <text evidence="1">The sequence shown here is derived from an EMBL/GenBank/DDBJ whole genome shotgun (WGS) entry which is preliminary data.</text>
</comment>
<keyword evidence="2" id="KW-1185">Reference proteome</keyword>
<reference evidence="1 2" key="1">
    <citation type="submission" date="2018-06" db="EMBL/GenBank/DDBJ databases">
        <title>Nitrincola tibetense sp. nov., isolated from Lake XuguoCo on Tibetan Plateau.</title>
        <authorList>
            <person name="Xing P."/>
        </authorList>
    </citation>
    <scope>NUCLEOTIDE SEQUENCE [LARGE SCALE GENOMIC DNA]</scope>
    <source>
        <strain evidence="2">xg18</strain>
    </source>
</reference>
<name>A0A364NHX3_9GAMM</name>
<sequence length="73" mass="8087">MSKLVHTSRPFWSRQLILPSRKLLIEFKLHPAQVYIGLMVKACSSGLAATGSDDGFIAVITTRRMMVAARQLA</sequence>
<protein>
    <submittedName>
        <fullName evidence="1">Uncharacterized protein</fullName>
    </submittedName>
</protein>
<evidence type="ECO:0000313" key="1">
    <source>
        <dbReference type="EMBL" id="RAU16485.1"/>
    </source>
</evidence>
<dbReference type="AlphaFoldDB" id="A0A364NHX3"/>
<dbReference type="Proteomes" id="UP000250744">
    <property type="component" value="Unassembled WGS sequence"/>
</dbReference>
<dbReference type="EMBL" id="QKRX01000023">
    <property type="protein sequence ID" value="RAU16485.1"/>
    <property type="molecule type" value="Genomic_DNA"/>
</dbReference>
<organism evidence="1 2">
    <name type="scientific">Nitrincola tibetensis</name>
    <dbReference type="NCBI Taxonomy" id="2219697"/>
    <lineage>
        <taxon>Bacteria</taxon>
        <taxon>Pseudomonadati</taxon>
        <taxon>Pseudomonadota</taxon>
        <taxon>Gammaproteobacteria</taxon>
        <taxon>Oceanospirillales</taxon>
        <taxon>Oceanospirillaceae</taxon>
        <taxon>Nitrincola</taxon>
    </lineage>
</organism>
<proteinExistence type="predicted"/>